<keyword evidence="7" id="KW-0624">Polysaccharide degradation</keyword>
<keyword evidence="4 8" id="KW-0732">Signal</keyword>
<keyword evidence="5" id="KW-0378">Hydrolase</keyword>
<dbReference type="OrthoDB" id="9764953at2"/>
<evidence type="ECO:0000256" key="5">
    <source>
        <dbReference type="ARBA" id="ARBA00022801"/>
    </source>
</evidence>
<proteinExistence type="predicted"/>
<evidence type="ECO:0000256" key="1">
    <source>
        <dbReference type="ARBA" id="ARBA00004613"/>
    </source>
</evidence>
<dbReference type="PANTHER" id="PTHR38050">
    <property type="match status" value="1"/>
</dbReference>
<keyword evidence="2" id="KW-0964">Secreted</keyword>
<dbReference type="PANTHER" id="PTHR38050:SF2">
    <property type="entry name" value="FERULOYL ESTERASE C-RELATED"/>
    <property type="match status" value="1"/>
</dbReference>
<dbReference type="Gene3D" id="3.40.50.1820">
    <property type="entry name" value="alpha/beta hydrolase"/>
    <property type="match status" value="1"/>
</dbReference>
<dbReference type="AlphaFoldDB" id="A0A4U1CTD9"/>
<keyword evidence="6" id="KW-0119">Carbohydrate metabolism</keyword>
<accession>A0A4U1CTD9</accession>
<comment type="caution">
    <text evidence="10">The sequence shown here is derived from an EMBL/GenBank/DDBJ whole genome shotgun (WGS) entry which is preliminary data.</text>
</comment>
<feature type="chain" id="PRO_5020476368" evidence="8">
    <location>
        <begin position="24"/>
        <end position="278"/>
    </location>
</feature>
<dbReference type="GO" id="GO:0030600">
    <property type="term" value="F:feruloyl esterase activity"/>
    <property type="evidence" value="ECO:0007669"/>
    <property type="project" value="InterPro"/>
</dbReference>
<dbReference type="GO" id="GO:0045493">
    <property type="term" value="P:xylan catabolic process"/>
    <property type="evidence" value="ECO:0007669"/>
    <property type="project" value="UniProtKB-KW"/>
</dbReference>
<evidence type="ECO:0000313" key="10">
    <source>
        <dbReference type="EMBL" id="TKC10846.1"/>
    </source>
</evidence>
<dbReference type="InterPro" id="IPR043595">
    <property type="entry name" value="FaeB/C/D"/>
</dbReference>
<sequence>MFKQLRNITTLLLLLINSIFTSAQTQSFDHTNVDSLTFIETRAVINKLSTAKFQKGSYNHGDKKLLYRLLLPKNYDKTKKYPLVITFHNSTRIGTDNEKQLEPLSKIWIREEIYTKYNCFVIAPQFAERSSNYTENEDGILVSKPSDDVQLVLELLKTIENEYRSIDKSRIYLVGYSMGASTAQNLMSIAPKKFAAIVSVAAVPDFSNLKVLKEKNIFLIHGQKDTENPYNGSVNLYAKLSRSKNLTFKTYTELDHDYINIPLLLSDEIPKWLFKLNK</sequence>
<dbReference type="Proteomes" id="UP000309488">
    <property type="component" value="Unassembled WGS sequence"/>
</dbReference>
<reference evidence="10 11" key="1">
    <citation type="submission" date="2019-04" db="EMBL/GenBank/DDBJ databases">
        <title>Pedobacter sp. RP-3-22 sp. nov., isolated from Arctic soil.</title>
        <authorList>
            <person name="Dahal R.H."/>
            <person name="Kim D.-U."/>
        </authorList>
    </citation>
    <scope>NUCLEOTIDE SEQUENCE [LARGE SCALE GENOMIC DNA]</scope>
    <source>
        <strain evidence="10 11">RP-3-22</strain>
    </source>
</reference>
<gene>
    <name evidence="10" type="ORF">FA048_11805</name>
</gene>
<evidence type="ECO:0000256" key="4">
    <source>
        <dbReference type="ARBA" id="ARBA00022729"/>
    </source>
</evidence>
<dbReference type="GO" id="GO:0005576">
    <property type="term" value="C:extracellular region"/>
    <property type="evidence" value="ECO:0007669"/>
    <property type="project" value="UniProtKB-SubCell"/>
</dbReference>
<dbReference type="SUPFAM" id="SSF53474">
    <property type="entry name" value="alpha/beta-Hydrolases"/>
    <property type="match status" value="1"/>
</dbReference>
<organism evidence="10 11">
    <name type="scientific">Pedobacter polaris</name>
    <dbReference type="NCBI Taxonomy" id="2571273"/>
    <lineage>
        <taxon>Bacteria</taxon>
        <taxon>Pseudomonadati</taxon>
        <taxon>Bacteroidota</taxon>
        <taxon>Sphingobacteriia</taxon>
        <taxon>Sphingobacteriales</taxon>
        <taxon>Sphingobacteriaceae</taxon>
        <taxon>Pedobacter</taxon>
    </lineage>
</organism>
<evidence type="ECO:0000256" key="7">
    <source>
        <dbReference type="ARBA" id="ARBA00023326"/>
    </source>
</evidence>
<evidence type="ECO:0000259" key="9">
    <source>
        <dbReference type="Pfam" id="PF02230"/>
    </source>
</evidence>
<protein>
    <submittedName>
        <fullName evidence="10">Phospholipase</fullName>
    </submittedName>
</protein>
<evidence type="ECO:0000256" key="3">
    <source>
        <dbReference type="ARBA" id="ARBA00022651"/>
    </source>
</evidence>
<comment type="subcellular location">
    <subcellularLocation>
        <location evidence="1">Secreted</location>
    </subcellularLocation>
</comment>
<dbReference type="InterPro" id="IPR003140">
    <property type="entry name" value="PLipase/COase/thioEstase"/>
</dbReference>
<evidence type="ECO:0000313" key="11">
    <source>
        <dbReference type="Proteomes" id="UP000309488"/>
    </source>
</evidence>
<evidence type="ECO:0000256" key="8">
    <source>
        <dbReference type="SAM" id="SignalP"/>
    </source>
</evidence>
<dbReference type="EMBL" id="SWBR01000002">
    <property type="protein sequence ID" value="TKC10846.1"/>
    <property type="molecule type" value="Genomic_DNA"/>
</dbReference>
<name>A0A4U1CTD9_9SPHI</name>
<feature type="domain" description="Phospholipase/carboxylesterase/thioesterase" evidence="9">
    <location>
        <begin position="155"/>
        <end position="258"/>
    </location>
</feature>
<keyword evidence="3" id="KW-0858">Xylan degradation</keyword>
<dbReference type="InterPro" id="IPR029058">
    <property type="entry name" value="AB_hydrolase_fold"/>
</dbReference>
<dbReference type="Pfam" id="PF02230">
    <property type="entry name" value="Abhydrolase_2"/>
    <property type="match status" value="1"/>
</dbReference>
<keyword evidence="11" id="KW-1185">Reference proteome</keyword>
<feature type="signal peptide" evidence="8">
    <location>
        <begin position="1"/>
        <end position="23"/>
    </location>
</feature>
<evidence type="ECO:0000256" key="6">
    <source>
        <dbReference type="ARBA" id="ARBA00023277"/>
    </source>
</evidence>
<evidence type="ECO:0000256" key="2">
    <source>
        <dbReference type="ARBA" id="ARBA00022525"/>
    </source>
</evidence>
<dbReference type="RefSeq" id="WP_136841083.1">
    <property type="nucleotide sequence ID" value="NZ_SWBR01000002.1"/>
</dbReference>